<protein>
    <recommendedName>
        <fullName evidence="4">Fatty acid synthase subunit alpha</fullName>
        <ecNumber evidence="2">1.1.1.100</ecNumber>
        <ecNumber evidence="3">2.3.1.41</ecNumber>
    </recommendedName>
</protein>
<evidence type="ECO:0000256" key="8">
    <source>
        <dbReference type="ARBA" id="ARBA00022832"/>
    </source>
</evidence>
<dbReference type="GO" id="GO:0004312">
    <property type="term" value="F:fatty acid synthase activity"/>
    <property type="evidence" value="ECO:0007669"/>
    <property type="project" value="InterPro"/>
</dbReference>
<keyword evidence="16" id="KW-0175">Coiled coil</keyword>
<dbReference type="PANTHER" id="PTHR10982">
    <property type="entry name" value="MALONYL COA-ACYL CARRIER PROTEIN TRANSACYLASE"/>
    <property type="match status" value="1"/>
</dbReference>
<dbReference type="OrthoDB" id="4251012at2759"/>
<dbReference type="GO" id="GO:0004316">
    <property type="term" value="F:3-oxoacyl-[acyl-carrier-protein] reductase (NADPH) activity"/>
    <property type="evidence" value="ECO:0007669"/>
    <property type="project" value="UniProtKB-EC"/>
</dbReference>
<accession>A0A8H4N7A4</accession>
<dbReference type="Gene3D" id="3.90.25.70">
    <property type="match status" value="1"/>
</dbReference>
<dbReference type="InterPro" id="IPR047224">
    <property type="entry name" value="FAS_alpha_su_C"/>
</dbReference>
<dbReference type="Pfam" id="PF00109">
    <property type="entry name" value="ketoacyl-synt"/>
    <property type="match status" value="1"/>
</dbReference>
<evidence type="ECO:0000256" key="6">
    <source>
        <dbReference type="ARBA" id="ARBA00022553"/>
    </source>
</evidence>
<dbReference type="InterPro" id="IPR026025">
    <property type="entry name" value="FAS_alpha_yeast"/>
</dbReference>
<dbReference type="InterPro" id="IPR018201">
    <property type="entry name" value="Ketoacyl_synth_AS"/>
</dbReference>
<evidence type="ECO:0000256" key="3">
    <source>
        <dbReference type="ARBA" id="ARBA00013191"/>
    </source>
</evidence>
<keyword evidence="11" id="KW-0275">Fatty acid biosynthesis</keyword>
<dbReference type="CDD" id="cd00828">
    <property type="entry name" value="elong_cond_enzymes"/>
    <property type="match status" value="1"/>
</dbReference>
<evidence type="ECO:0000256" key="13">
    <source>
        <dbReference type="PIRNR" id="PIRNR000454"/>
    </source>
</evidence>
<evidence type="ECO:0000313" key="19">
    <source>
        <dbReference type="EMBL" id="KAF4311740.1"/>
    </source>
</evidence>
<dbReference type="SUPFAM" id="SSF51735">
    <property type="entry name" value="NAD(P)-binding Rossmann-fold domains"/>
    <property type="match status" value="1"/>
</dbReference>
<dbReference type="GO" id="GO:0005835">
    <property type="term" value="C:fatty acid synthase complex"/>
    <property type="evidence" value="ECO:0007669"/>
    <property type="project" value="InterPro"/>
</dbReference>
<evidence type="ECO:0000256" key="12">
    <source>
        <dbReference type="ARBA" id="ARBA00048508"/>
    </source>
</evidence>
<dbReference type="PANTHER" id="PTHR10982:SF21">
    <property type="entry name" value="FATTY ACID SYNTHASE SUBUNIT BETA"/>
    <property type="match status" value="1"/>
</dbReference>
<dbReference type="InterPro" id="IPR016035">
    <property type="entry name" value="Acyl_Trfase/lysoPLipase"/>
</dbReference>
<comment type="caution">
    <text evidence="19">The sequence shown here is derived from an EMBL/GenBank/DDBJ whole genome shotgun (WGS) entry which is preliminary data.</text>
</comment>
<evidence type="ECO:0000256" key="2">
    <source>
        <dbReference type="ARBA" id="ARBA00012948"/>
    </source>
</evidence>
<keyword evidence="5 13" id="KW-0596">Phosphopantetheine</keyword>
<name>A0A8H4N7A4_9PEZI</name>
<dbReference type="Proteomes" id="UP000572817">
    <property type="component" value="Unassembled WGS sequence"/>
</dbReference>
<evidence type="ECO:0000259" key="18">
    <source>
        <dbReference type="PROSITE" id="PS52004"/>
    </source>
</evidence>
<sequence>MSPEDEQELAHTLLIELIAHQFCYPVRWIETQDCFFAEKGVERLVEIGPTPTLTNMGKHTIASRYREHDDANAISRQCLSTQLHSKEIYYQAEVEEEQAVAVAVADQSKPASTKAVASNTPTTPSRAVSEPLPPQQIPPTVEAAEAVEDSPIEVADILRSLITLRLRKQDGTLPPLTSSIKDLCGGRSALQNEIIGDLGKEFRSLPENSEDTPLGDLSNQLQLSFNGQLGSVSRSLIGRMVATKLPGSFGMTTVRDYLEKRWGLPSGRQDGVLLTALAGQPTTRMTADKEGEAFLDKAAAKYASAAGISLSSSVAANTQGGHAKAAYIDEETFKSLRKSQDSLSQALLKACAESLEIDLNNDARRVDRLEKAITGYQSELELISVEHGESYVAGIQPQFKPLQLRRFDSYWSWVKQDYLDMAHAVMRGAIAPEDISKQGQMITNRATEDLLQIMSWFTGVATARGISDPIVRRLEDMLKDCQWALNTPPKVLIPSWTRPETVISVEGSPSYSEVPRDSNFDVNAYIAEMLSPTVRHNMSLDSDGESITKITAVCETTPPQNAWRHVDPESVVEDLPTHPYIHIQRRGRYSAWEYSDRDTGKYLESLRQGLTFQSPAPAHVLLTGAGRNSIALDILKGLLNGGARVLVTTSSFSPDLARFYQRVYHEHGSRGSQLLVVPFNQGSRQDVEALVEHIYSPADGGLGWDLDCILPFAAIAENGRDIDGIDGRSELAHRIMLTGTLRLLGAVARHKRRRGVATRPAHVVLPLSPNHGAFGHDGLYAESKLALEALLDKWGSEGWAGCLSICGAAIGWTRGTGLMRDNDLVAAGIERAGVRTFSRQEMAFSVLGLLAPAVRDACQEGPLRANLDGGLGGVRDVKALIDRVRSGLNGTCEERRAVFEDAARDDAVAGRVAPAAGVGVVEPRGDLCFRRPTLPDYEREIRPLSRGLKGMVDLDRVVVVAGYSELGPLGNARTRWEMEAEGAFSVQGCVEMAWIMGLIRHHNGPLQGTQYCGWVDVATNAPLAEREVRQKHEAHILEHSGIRMAEQKDNGVGHVLHEVVVQHDLEPFEAPRETAEDFKREHGDKVDIAAVPGSTEFQVRFRRGAVLRIPKAVKTGRRVEGQLPTGWSARAYGISEDVISQTDPVTLYLLACSAEAFLCAGVTDPYEFYQHIHVSEVGNCIGTAIGPVRSAKAMLSGRGANESVQDDILQETFLNTPAAWINLLFLSASGPIKTPVGACATSLESLESAYETIVSGKARMCLAGGYDGLHDDVAAEFRNMKATVDAEAELLRGRAPGDMSRPTASSRAGFVEAAGAGVQVVTSARLALDMGLPIYGVVALVELAADKVGRSVPAPGVGLLTAAREAPAVHAPSTLSLAYRRRRLELRQVQIDEWQRSELEYLHQEMESLHKLYHVPDVPGYLRSRVREVAQEADQQRREALSTYGNLFWKGDARISPIRGALAVWGLTVDDLTVASFHGTSTRKNDSNESRILHEQLRLLGRTPGNPVLAVCQKHLTGHSKGAAGAWMLNGCLQMLDSGFVPGNANADNVDADLEQYDNIAFLDRGVQTAGVKAFSVTSFGFGQKAGQCIGVHPKYLFATVEKDEFERYRAKTERRVRQAYKAFSKALVNNDMFKAKDKPPYSAEDEVAVLTNPTVRASLDADGEYAATLDEAVHF</sequence>
<dbReference type="Pfam" id="PF18314">
    <property type="entry name" value="FAS_I_H"/>
    <property type="match status" value="1"/>
</dbReference>
<feature type="modified residue" description="O-(pantetheine 4'-phosphoryl)serine" evidence="15">
    <location>
        <position position="188"/>
    </location>
</feature>
<evidence type="ECO:0000256" key="4">
    <source>
        <dbReference type="ARBA" id="ARBA00014008"/>
    </source>
</evidence>
<feature type="region of interest" description="Disordered" evidence="17">
    <location>
        <begin position="110"/>
        <end position="137"/>
    </location>
</feature>
<comment type="catalytic activity">
    <reaction evidence="12">
        <text>a (3R)-hydroxyacyl-[ACP] + NADP(+) = a 3-oxoacyl-[ACP] + NADPH + H(+)</text>
        <dbReference type="Rhea" id="RHEA:17397"/>
        <dbReference type="Rhea" id="RHEA-COMP:9916"/>
        <dbReference type="Rhea" id="RHEA-COMP:9945"/>
        <dbReference type="ChEBI" id="CHEBI:15378"/>
        <dbReference type="ChEBI" id="CHEBI:57783"/>
        <dbReference type="ChEBI" id="CHEBI:58349"/>
        <dbReference type="ChEBI" id="CHEBI:78776"/>
        <dbReference type="ChEBI" id="CHEBI:78827"/>
        <dbReference type="EC" id="1.1.1.100"/>
    </reaction>
</comment>
<dbReference type="GO" id="GO:0004315">
    <property type="term" value="F:3-oxoacyl-[acyl-carrier-protein] synthase activity"/>
    <property type="evidence" value="ECO:0007669"/>
    <property type="project" value="UniProtKB-EC"/>
</dbReference>
<dbReference type="SUPFAM" id="SSF53901">
    <property type="entry name" value="Thiolase-like"/>
    <property type="match status" value="2"/>
</dbReference>
<feature type="coiled-coil region" evidence="16">
    <location>
        <begin position="352"/>
        <end position="386"/>
    </location>
</feature>
<keyword evidence="9" id="KW-0521">NADP</keyword>
<evidence type="ECO:0000256" key="15">
    <source>
        <dbReference type="PIRSR" id="PIRSR000454-4"/>
    </source>
</evidence>
<keyword evidence="7 13" id="KW-0808">Transferase</keyword>
<proteinExistence type="inferred from homology"/>
<dbReference type="Gene3D" id="3.40.47.10">
    <property type="match status" value="2"/>
</dbReference>
<dbReference type="FunFam" id="3.90.25.70:FF:000001">
    <property type="entry name" value="Fatty acid synthase subunit alpha"/>
    <property type="match status" value="1"/>
</dbReference>
<dbReference type="EC" id="1.1.1.100" evidence="2"/>
<evidence type="ECO:0000256" key="1">
    <source>
        <dbReference type="ARBA" id="ARBA00007485"/>
    </source>
</evidence>
<evidence type="ECO:0000256" key="11">
    <source>
        <dbReference type="ARBA" id="ARBA00023160"/>
    </source>
</evidence>
<keyword evidence="8" id="KW-0276">Fatty acid metabolism</keyword>
<evidence type="ECO:0000256" key="7">
    <source>
        <dbReference type="ARBA" id="ARBA00022679"/>
    </source>
</evidence>
<dbReference type="SUPFAM" id="SSF52151">
    <property type="entry name" value="FabD/lysophospholipase-like"/>
    <property type="match status" value="1"/>
</dbReference>
<dbReference type="GO" id="GO:0044550">
    <property type="term" value="P:secondary metabolite biosynthetic process"/>
    <property type="evidence" value="ECO:0007669"/>
    <property type="project" value="UniProtKB-ARBA"/>
</dbReference>
<dbReference type="Pfam" id="PF02801">
    <property type="entry name" value="Ketoacyl-synt_C"/>
    <property type="match status" value="1"/>
</dbReference>
<gene>
    <name evidence="19" type="ORF">GTA08_BOTSDO12547</name>
</gene>
<dbReference type="Gene3D" id="3.30.70.2490">
    <property type="match status" value="1"/>
</dbReference>
<evidence type="ECO:0000256" key="9">
    <source>
        <dbReference type="ARBA" id="ARBA00022857"/>
    </source>
</evidence>
<dbReference type="InterPro" id="IPR040899">
    <property type="entry name" value="Fas_alpha_ACP"/>
</dbReference>
<evidence type="ECO:0000256" key="16">
    <source>
        <dbReference type="SAM" id="Coils"/>
    </source>
</evidence>
<keyword evidence="10" id="KW-0560">Oxidoreductase</keyword>
<evidence type="ECO:0000256" key="5">
    <source>
        <dbReference type="ARBA" id="ARBA00022450"/>
    </source>
</evidence>
<keyword evidence="6" id="KW-0597">Phosphoprotein</keyword>
<dbReference type="InterPro" id="IPR050830">
    <property type="entry name" value="Fungal_FAS"/>
</dbReference>
<dbReference type="Pfam" id="PF18325">
    <property type="entry name" value="Fas_alpha_ACP"/>
    <property type="match status" value="1"/>
</dbReference>
<dbReference type="FunFam" id="3.40.50.720:FF:000168">
    <property type="entry name" value="Fatty acid synthase subunit alpha"/>
    <property type="match status" value="1"/>
</dbReference>
<dbReference type="InterPro" id="IPR014031">
    <property type="entry name" value="Ketoacyl_synth_C"/>
</dbReference>
<dbReference type="PIRSF" id="PIRSF000454">
    <property type="entry name" value="FAS_yeast_alpha"/>
    <property type="match status" value="1"/>
</dbReference>
<dbReference type="GO" id="GO:0042759">
    <property type="term" value="P:long-chain fatty acid biosynthetic process"/>
    <property type="evidence" value="ECO:0007669"/>
    <property type="project" value="UniProtKB-UniRule"/>
</dbReference>
<dbReference type="PROSITE" id="PS52004">
    <property type="entry name" value="KS3_2"/>
    <property type="match status" value="1"/>
</dbReference>
<dbReference type="EMBL" id="WWBZ02000008">
    <property type="protein sequence ID" value="KAF4311740.1"/>
    <property type="molecule type" value="Genomic_DNA"/>
</dbReference>
<feature type="active site" description="For beta-ketoacyl synthase activity" evidence="14">
    <location>
        <position position="1239"/>
    </location>
</feature>
<dbReference type="CDD" id="cd08950">
    <property type="entry name" value="KR_fFAS_SDR_c_like"/>
    <property type="match status" value="1"/>
</dbReference>
<dbReference type="PROSITE" id="PS00606">
    <property type="entry name" value="KS3_1"/>
    <property type="match status" value="1"/>
</dbReference>
<dbReference type="Gene3D" id="6.10.250.1930">
    <property type="match status" value="1"/>
</dbReference>
<dbReference type="FunFam" id="3.30.70.2490:FF:000001">
    <property type="entry name" value="Fatty acid synthase subunit alpha"/>
    <property type="match status" value="1"/>
</dbReference>
<dbReference type="InterPro" id="IPR016039">
    <property type="entry name" value="Thiolase-like"/>
</dbReference>
<dbReference type="InterPro" id="IPR014030">
    <property type="entry name" value="Ketoacyl_synth_N"/>
</dbReference>
<dbReference type="InterPro" id="IPR020841">
    <property type="entry name" value="PKS_Beta-ketoAc_synthase_dom"/>
</dbReference>
<organism evidence="19 20">
    <name type="scientific">Botryosphaeria dothidea</name>
    <dbReference type="NCBI Taxonomy" id="55169"/>
    <lineage>
        <taxon>Eukaryota</taxon>
        <taxon>Fungi</taxon>
        <taxon>Dikarya</taxon>
        <taxon>Ascomycota</taxon>
        <taxon>Pezizomycotina</taxon>
        <taxon>Dothideomycetes</taxon>
        <taxon>Dothideomycetes incertae sedis</taxon>
        <taxon>Botryosphaeriales</taxon>
        <taxon>Botryosphaeriaceae</taxon>
        <taxon>Botryosphaeria</taxon>
    </lineage>
</organism>
<dbReference type="EC" id="2.3.1.41" evidence="3"/>
<comment type="similarity">
    <text evidence="1 13">Belongs to the thiolase-like superfamily. Fungal fatty acid synthetase subunit alpha family.</text>
</comment>
<evidence type="ECO:0000256" key="14">
    <source>
        <dbReference type="PIRSR" id="PIRSR000454-1"/>
    </source>
</evidence>
<keyword evidence="11" id="KW-0444">Lipid biosynthesis</keyword>
<feature type="domain" description="Ketosynthase family 3 (KS3)" evidence="18">
    <location>
        <begin position="1057"/>
        <end position="1593"/>
    </location>
</feature>
<reference evidence="19" key="1">
    <citation type="submission" date="2020-04" db="EMBL/GenBank/DDBJ databases">
        <title>Genome Assembly and Annotation of Botryosphaeria dothidea sdau 11-99, a Latent Pathogen of Apple Fruit Ring Rot in China.</title>
        <authorList>
            <person name="Yu C."/>
            <person name="Diao Y."/>
            <person name="Lu Q."/>
            <person name="Zhao J."/>
            <person name="Cui S."/>
            <person name="Peng C."/>
            <person name="He B."/>
            <person name="Liu H."/>
        </authorList>
    </citation>
    <scope>NUCLEOTIDE SEQUENCE [LARGE SCALE GENOMIC DNA]</scope>
    <source>
        <strain evidence="19">Sdau11-99</strain>
    </source>
</reference>
<evidence type="ECO:0000256" key="17">
    <source>
        <dbReference type="SAM" id="MobiDB-lite"/>
    </source>
</evidence>
<evidence type="ECO:0000313" key="20">
    <source>
        <dbReference type="Proteomes" id="UP000572817"/>
    </source>
</evidence>
<keyword evidence="20" id="KW-1185">Reference proteome</keyword>
<feature type="compositionally biased region" description="Polar residues" evidence="17">
    <location>
        <begin position="110"/>
        <end position="126"/>
    </location>
</feature>
<evidence type="ECO:0000256" key="10">
    <source>
        <dbReference type="ARBA" id="ARBA00023002"/>
    </source>
</evidence>
<dbReference type="InterPro" id="IPR036291">
    <property type="entry name" value="NAD(P)-bd_dom_sf"/>
</dbReference>
<keyword evidence="11" id="KW-0443">Lipid metabolism</keyword>
<dbReference type="GO" id="GO:0008897">
    <property type="term" value="F:holo-[acyl-carrier-protein] synthase activity"/>
    <property type="evidence" value="ECO:0007669"/>
    <property type="project" value="InterPro"/>
</dbReference>
<dbReference type="InterPro" id="IPR041550">
    <property type="entry name" value="FASI_helical"/>
</dbReference>
<dbReference type="Gene3D" id="3.40.50.720">
    <property type="entry name" value="NAD(P)-binding Rossmann-like Domain"/>
    <property type="match status" value="1"/>
</dbReference>